<comment type="caution">
    <text evidence="1">The sequence shown here is derived from an EMBL/GenBank/DDBJ whole genome shotgun (WGS) entry which is preliminary data.</text>
</comment>
<organism evidence="1 2">
    <name type="scientific">Melastoma candidum</name>
    <dbReference type="NCBI Taxonomy" id="119954"/>
    <lineage>
        <taxon>Eukaryota</taxon>
        <taxon>Viridiplantae</taxon>
        <taxon>Streptophyta</taxon>
        <taxon>Embryophyta</taxon>
        <taxon>Tracheophyta</taxon>
        <taxon>Spermatophyta</taxon>
        <taxon>Magnoliopsida</taxon>
        <taxon>eudicotyledons</taxon>
        <taxon>Gunneridae</taxon>
        <taxon>Pentapetalae</taxon>
        <taxon>rosids</taxon>
        <taxon>malvids</taxon>
        <taxon>Myrtales</taxon>
        <taxon>Melastomataceae</taxon>
        <taxon>Melastomatoideae</taxon>
        <taxon>Melastomateae</taxon>
        <taxon>Melastoma</taxon>
    </lineage>
</organism>
<evidence type="ECO:0000313" key="1">
    <source>
        <dbReference type="EMBL" id="KAI4371957.1"/>
    </source>
</evidence>
<dbReference type="EMBL" id="CM042883">
    <property type="protein sequence ID" value="KAI4371957.1"/>
    <property type="molecule type" value="Genomic_DNA"/>
</dbReference>
<reference evidence="2" key="1">
    <citation type="journal article" date="2023" name="Front. Plant Sci.">
        <title>Chromosomal-level genome assembly of Melastoma candidum provides insights into trichome evolution.</title>
        <authorList>
            <person name="Zhong Y."/>
            <person name="Wu W."/>
            <person name="Sun C."/>
            <person name="Zou P."/>
            <person name="Liu Y."/>
            <person name="Dai S."/>
            <person name="Zhou R."/>
        </authorList>
    </citation>
    <scope>NUCLEOTIDE SEQUENCE [LARGE SCALE GENOMIC DNA]</scope>
</reference>
<sequence length="86" mass="9515">MGILLLLLLLLLVFASCFYLLWFAYRLSYTSLLPPGPPPLPLIGNLLSLGRLPHRSLHHLSLTYGPIMKLSLGRITTVVVSSPFPC</sequence>
<evidence type="ECO:0000313" key="2">
    <source>
        <dbReference type="Proteomes" id="UP001057402"/>
    </source>
</evidence>
<name>A0ACB9R0J3_9MYRT</name>
<gene>
    <name evidence="1" type="ORF">MLD38_010246</name>
</gene>
<protein>
    <submittedName>
        <fullName evidence="1">Uncharacterized protein</fullName>
    </submittedName>
</protein>
<proteinExistence type="predicted"/>
<dbReference type="Proteomes" id="UP001057402">
    <property type="component" value="Chromosome 4"/>
</dbReference>
<accession>A0ACB9R0J3</accession>
<keyword evidence="2" id="KW-1185">Reference proteome</keyword>